<dbReference type="EMBL" id="BAAAZR010000063">
    <property type="protein sequence ID" value="GAA3845402.1"/>
    <property type="molecule type" value="Genomic_DNA"/>
</dbReference>
<dbReference type="SUPFAM" id="SSF50969">
    <property type="entry name" value="YVTN repeat-like/Quinoprotein amine dehydrogenase"/>
    <property type="match status" value="1"/>
</dbReference>
<organism evidence="2 3">
    <name type="scientific">Sphaerisporangium flaviroseum</name>
    <dbReference type="NCBI Taxonomy" id="509199"/>
    <lineage>
        <taxon>Bacteria</taxon>
        <taxon>Bacillati</taxon>
        <taxon>Actinomycetota</taxon>
        <taxon>Actinomycetes</taxon>
        <taxon>Streptosporangiales</taxon>
        <taxon>Streptosporangiaceae</taxon>
        <taxon>Sphaerisporangium</taxon>
    </lineage>
</organism>
<comment type="caution">
    <text evidence="2">The sequence shown here is derived from an EMBL/GenBank/DDBJ whole genome shotgun (WGS) entry which is preliminary data.</text>
</comment>
<sequence length="394" mass="41102">MLVKKTVPYDDLCMSSRTSATLAGLALAVLTAGCADPEADRVSLVSTPQPPASSPLPSLTVVPPPSPMLSSGPVKHPFPMATSLTDPMATAAPLTTTGPPRFFVSARTPLTRFPGQSKTAVFTPVPPAVHNAETGAFIANIPLPPGIAGSWHLAAAARDNRTFAIAGWTGSTNPSIRFFLVHLDENGRPEQPVALTPTDPDDLTLVHDLALSADGTRLAYSTPLIGGGAKISVLDVATGRRRDWKTMTHPMVSGLSWAPDGRSLAYVLGGRAIALLDLTAPDGATSRIIKAATGALPMESLAYTPDGSALIYATGHTVERIPLAGGPAQVLARPELPPDASLSLRFSVDGTGEHLLYVHGWRAYHADLADGAVTSVPITVHERPGEGNSPRATW</sequence>
<keyword evidence="3" id="KW-1185">Reference proteome</keyword>
<evidence type="ECO:0000256" key="1">
    <source>
        <dbReference type="SAM" id="MobiDB-lite"/>
    </source>
</evidence>
<reference evidence="3" key="1">
    <citation type="journal article" date="2019" name="Int. J. Syst. Evol. Microbiol.">
        <title>The Global Catalogue of Microorganisms (GCM) 10K type strain sequencing project: providing services to taxonomists for standard genome sequencing and annotation.</title>
        <authorList>
            <consortium name="The Broad Institute Genomics Platform"/>
            <consortium name="The Broad Institute Genome Sequencing Center for Infectious Disease"/>
            <person name="Wu L."/>
            <person name="Ma J."/>
        </authorList>
    </citation>
    <scope>NUCLEOTIDE SEQUENCE [LARGE SCALE GENOMIC DNA]</scope>
    <source>
        <strain evidence="3">JCM 16908</strain>
    </source>
</reference>
<protein>
    <recommendedName>
        <fullName evidence="4">Lipoprotein LpqB beta-propeller domain-containing protein</fullName>
    </recommendedName>
</protein>
<proteinExistence type="predicted"/>
<evidence type="ECO:0000313" key="2">
    <source>
        <dbReference type="EMBL" id="GAA3845402.1"/>
    </source>
</evidence>
<evidence type="ECO:0000313" key="3">
    <source>
        <dbReference type="Proteomes" id="UP001500888"/>
    </source>
</evidence>
<dbReference type="Gene3D" id="2.120.10.30">
    <property type="entry name" value="TolB, C-terminal domain"/>
    <property type="match status" value="1"/>
</dbReference>
<gene>
    <name evidence="2" type="ORF">GCM10022226_80770</name>
</gene>
<accession>A0ABP7JJW5</accession>
<dbReference type="PROSITE" id="PS51257">
    <property type="entry name" value="PROKAR_LIPOPROTEIN"/>
    <property type="match status" value="1"/>
</dbReference>
<feature type="region of interest" description="Disordered" evidence="1">
    <location>
        <begin position="42"/>
        <end position="70"/>
    </location>
</feature>
<dbReference type="Proteomes" id="UP001500888">
    <property type="component" value="Unassembled WGS sequence"/>
</dbReference>
<dbReference type="InterPro" id="IPR011044">
    <property type="entry name" value="Quino_amine_DH_bsu"/>
</dbReference>
<evidence type="ECO:0008006" key="4">
    <source>
        <dbReference type="Google" id="ProtNLM"/>
    </source>
</evidence>
<name>A0ABP7JJW5_9ACTN</name>
<dbReference type="InterPro" id="IPR011042">
    <property type="entry name" value="6-blade_b-propeller_TolB-like"/>
</dbReference>